<dbReference type="EMBL" id="FCOE02000111">
    <property type="protein sequence ID" value="SAL03061.1"/>
    <property type="molecule type" value="Genomic_DNA"/>
</dbReference>
<accession>A0A158E836</accession>
<evidence type="ECO:0000313" key="1">
    <source>
        <dbReference type="EMBL" id="SAL03061.1"/>
    </source>
</evidence>
<proteinExistence type="predicted"/>
<organism evidence="1 2">
    <name type="scientific">Caballeronia pedi</name>
    <dbReference type="NCBI Taxonomy" id="1777141"/>
    <lineage>
        <taxon>Bacteria</taxon>
        <taxon>Pseudomonadati</taxon>
        <taxon>Pseudomonadota</taxon>
        <taxon>Betaproteobacteria</taxon>
        <taxon>Burkholderiales</taxon>
        <taxon>Burkholderiaceae</taxon>
        <taxon>Caballeronia</taxon>
    </lineage>
</organism>
<gene>
    <name evidence="1" type="ORF">AWB80_08485</name>
</gene>
<evidence type="ECO:0000313" key="2">
    <source>
        <dbReference type="Proteomes" id="UP000054911"/>
    </source>
</evidence>
<protein>
    <submittedName>
        <fullName evidence="1">Uncharacterized protein</fullName>
    </submittedName>
</protein>
<keyword evidence="2" id="KW-1185">Reference proteome</keyword>
<dbReference type="Proteomes" id="UP000054911">
    <property type="component" value="Unassembled WGS sequence"/>
</dbReference>
<dbReference type="AlphaFoldDB" id="A0A158E836"/>
<name>A0A158E836_9BURK</name>
<comment type="caution">
    <text evidence="1">The sequence shown here is derived from an EMBL/GenBank/DDBJ whole genome shotgun (WGS) entry which is preliminary data.</text>
</comment>
<dbReference type="AntiFam" id="ANF00178">
    <property type="entry name" value="Shadow ORF (opposite dhbF)"/>
</dbReference>
<reference evidence="1" key="1">
    <citation type="submission" date="2016-01" db="EMBL/GenBank/DDBJ databases">
        <authorList>
            <person name="Peeters C."/>
        </authorList>
    </citation>
    <scope>NUCLEOTIDE SEQUENCE [LARGE SCALE GENOMIC DNA]</scope>
    <source>
        <strain evidence="1">LMG 29323</strain>
    </source>
</reference>
<sequence length="209" mass="22577">MIVAAQKLDIAIGAITGEIARAVHAGARNEGTRDKPLCRERRPSQIAGRKTCAADVKLPGDTKGHGAQIFVEHVCTRVGKRLSDGNRRAIGDVVAQHMGQHAYGRFGRAIVIEDAQIGFECLQGHDPLGPGRLAAQHQQLRGQRRSIGHHVDECAQMTRHDLEDADLIITHVLSEEISIGGPLGREHVQCMSCHQGAEQDRMSEVGGDG</sequence>